<name>A0A9N9G3W0_9GLOM</name>
<gene>
    <name evidence="1" type="ORF">AMORRO_LOCUS6851</name>
</gene>
<sequence>MSEILAFTPTFFKLIDFDTICVRKDFSLPPDILTPEVLADRAAKASARISGRYQKLNRNYAFDGDNSTHNKMIKRSYGNGNGNGESYSTTWKSFQGRPYPFRKRKNSRLLDEEEIRALPKQPSYEKYNARAFEENPFMKQTTPSTLIKGTYKLNAEQIERSFLQVCFSEQVNSLIKAAEWLEKNDVPVEQELNSESNRRIIETTSEA</sequence>
<protein>
    <submittedName>
        <fullName evidence="1">15487_t:CDS:1</fullName>
    </submittedName>
</protein>
<dbReference type="Proteomes" id="UP000789342">
    <property type="component" value="Unassembled WGS sequence"/>
</dbReference>
<organism evidence="1 2">
    <name type="scientific">Acaulospora morrowiae</name>
    <dbReference type="NCBI Taxonomy" id="94023"/>
    <lineage>
        <taxon>Eukaryota</taxon>
        <taxon>Fungi</taxon>
        <taxon>Fungi incertae sedis</taxon>
        <taxon>Mucoromycota</taxon>
        <taxon>Glomeromycotina</taxon>
        <taxon>Glomeromycetes</taxon>
        <taxon>Diversisporales</taxon>
        <taxon>Acaulosporaceae</taxon>
        <taxon>Acaulospora</taxon>
    </lineage>
</organism>
<dbReference type="EMBL" id="CAJVPV010004821">
    <property type="protein sequence ID" value="CAG8579695.1"/>
    <property type="molecule type" value="Genomic_DNA"/>
</dbReference>
<evidence type="ECO:0000313" key="2">
    <source>
        <dbReference type="Proteomes" id="UP000789342"/>
    </source>
</evidence>
<dbReference type="AlphaFoldDB" id="A0A9N9G3W0"/>
<evidence type="ECO:0000313" key="1">
    <source>
        <dbReference type="EMBL" id="CAG8579695.1"/>
    </source>
</evidence>
<keyword evidence="2" id="KW-1185">Reference proteome</keyword>
<dbReference type="OrthoDB" id="2322496at2759"/>
<accession>A0A9N9G3W0</accession>
<proteinExistence type="predicted"/>
<reference evidence="1" key="1">
    <citation type="submission" date="2021-06" db="EMBL/GenBank/DDBJ databases">
        <authorList>
            <person name="Kallberg Y."/>
            <person name="Tangrot J."/>
            <person name="Rosling A."/>
        </authorList>
    </citation>
    <scope>NUCLEOTIDE SEQUENCE</scope>
    <source>
        <strain evidence="1">CL551</strain>
    </source>
</reference>
<comment type="caution">
    <text evidence="1">The sequence shown here is derived from an EMBL/GenBank/DDBJ whole genome shotgun (WGS) entry which is preliminary data.</text>
</comment>